<feature type="region of interest" description="Disordered" evidence="1">
    <location>
        <begin position="109"/>
        <end position="185"/>
    </location>
</feature>
<name>A0A8R7UR69_TRIUA</name>
<proteinExistence type="predicted"/>
<protein>
    <recommendedName>
        <fullName evidence="4">Retrovirus-related Pol polyprotein from transposon TNT 1-94</fullName>
    </recommendedName>
</protein>
<dbReference type="EnsemblPlants" id="TuG1812G0600000596.01.T01">
    <property type="protein sequence ID" value="TuG1812G0600000596.01.T01.cds239492"/>
    <property type="gene ID" value="TuG1812G0600000596.01"/>
</dbReference>
<feature type="compositionally biased region" description="Gly residues" evidence="1">
    <location>
        <begin position="131"/>
        <end position="185"/>
    </location>
</feature>
<reference evidence="2" key="2">
    <citation type="submission" date="2018-03" db="EMBL/GenBank/DDBJ databases">
        <title>The Triticum urartu genome reveals the dynamic nature of wheat genome evolution.</title>
        <authorList>
            <person name="Ling H."/>
            <person name="Ma B."/>
            <person name="Shi X."/>
            <person name="Liu H."/>
            <person name="Dong L."/>
            <person name="Sun H."/>
            <person name="Cao Y."/>
            <person name="Gao Q."/>
            <person name="Zheng S."/>
            <person name="Li Y."/>
            <person name="Yu Y."/>
            <person name="Du H."/>
            <person name="Qi M."/>
            <person name="Li Y."/>
            <person name="Yu H."/>
            <person name="Cui Y."/>
            <person name="Wang N."/>
            <person name="Chen C."/>
            <person name="Wu H."/>
            <person name="Zhao Y."/>
            <person name="Zhang J."/>
            <person name="Li Y."/>
            <person name="Zhou W."/>
            <person name="Zhang B."/>
            <person name="Hu W."/>
            <person name="Eijk M."/>
            <person name="Tang J."/>
            <person name="Witsenboer H."/>
            <person name="Zhao S."/>
            <person name="Li Z."/>
            <person name="Zhang A."/>
            <person name="Wang D."/>
            <person name="Liang C."/>
        </authorList>
    </citation>
    <scope>NUCLEOTIDE SEQUENCE [LARGE SCALE GENOMIC DNA]</scope>
    <source>
        <strain evidence="2">cv. G1812</strain>
    </source>
</reference>
<keyword evidence="3" id="KW-1185">Reference proteome</keyword>
<evidence type="ECO:0000313" key="2">
    <source>
        <dbReference type="EnsemblPlants" id="TuG1812G0600000596.01.T01.cds239492"/>
    </source>
</evidence>
<dbReference type="PANTHER" id="PTHR47481:SF31">
    <property type="entry name" value="OS01G0873500 PROTEIN"/>
    <property type="match status" value="1"/>
</dbReference>
<dbReference type="AlphaFoldDB" id="A0A8R7UR69"/>
<dbReference type="Gramene" id="TuG1812G0600000596.01.T01">
    <property type="protein sequence ID" value="TuG1812G0600000596.01.T01.cds239492"/>
    <property type="gene ID" value="TuG1812G0600000596.01"/>
</dbReference>
<dbReference type="PANTHER" id="PTHR47481">
    <property type="match status" value="1"/>
</dbReference>
<accession>A0A8R7UR69</accession>
<dbReference type="Proteomes" id="UP000015106">
    <property type="component" value="Chromosome 6"/>
</dbReference>
<evidence type="ECO:0008006" key="4">
    <source>
        <dbReference type="Google" id="ProtNLM"/>
    </source>
</evidence>
<reference evidence="3" key="1">
    <citation type="journal article" date="2013" name="Nature">
        <title>Draft genome of the wheat A-genome progenitor Triticum urartu.</title>
        <authorList>
            <person name="Ling H.Q."/>
            <person name="Zhao S."/>
            <person name="Liu D."/>
            <person name="Wang J."/>
            <person name="Sun H."/>
            <person name="Zhang C."/>
            <person name="Fan H."/>
            <person name="Li D."/>
            <person name="Dong L."/>
            <person name="Tao Y."/>
            <person name="Gao C."/>
            <person name="Wu H."/>
            <person name="Li Y."/>
            <person name="Cui Y."/>
            <person name="Guo X."/>
            <person name="Zheng S."/>
            <person name="Wang B."/>
            <person name="Yu K."/>
            <person name="Liang Q."/>
            <person name="Yang W."/>
            <person name="Lou X."/>
            <person name="Chen J."/>
            <person name="Feng M."/>
            <person name="Jian J."/>
            <person name="Zhang X."/>
            <person name="Luo G."/>
            <person name="Jiang Y."/>
            <person name="Liu J."/>
            <person name="Wang Z."/>
            <person name="Sha Y."/>
            <person name="Zhang B."/>
            <person name="Wu H."/>
            <person name="Tang D."/>
            <person name="Shen Q."/>
            <person name="Xue P."/>
            <person name="Zou S."/>
            <person name="Wang X."/>
            <person name="Liu X."/>
            <person name="Wang F."/>
            <person name="Yang Y."/>
            <person name="An X."/>
            <person name="Dong Z."/>
            <person name="Zhang K."/>
            <person name="Zhang X."/>
            <person name="Luo M.C."/>
            <person name="Dvorak J."/>
            <person name="Tong Y."/>
            <person name="Wang J."/>
            <person name="Yang H."/>
            <person name="Li Z."/>
            <person name="Wang D."/>
            <person name="Zhang A."/>
            <person name="Wang J."/>
        </authorList>
    </citation>
    <scope>NUCLEOTIDE SEQUENCE</scope>
    <source>
        <strain evidence="3">cv. G1812</strain>
    </source>
</reference>
<organism evidence="2 3">
    <name type="scientific">Triticum urartu</name>
    <name type="common">Red wild einkorn</name>
    <name type="synonym">Crithodium urartu</name>
    <dbReference type="NCBI Taxonomy" id="4572"/>
    <lineage>
        <taxon>Eukaryota</taxon>
        <taxon>Viridiplantae</taxon>
        <taxon>Streptophyta</taxon>
        <taxon>Embryophyta</taxon>
        <taxon>Tracheophyta</taxon>
        <taxon>Spermatophyta</taxon>
        <taxon>Magnoliopsida</taxon>
        <taxon>Liliopsida</taxon>
        <taxon>Poales</taxon>
        <taxon>Poaceae</taxon>
        <taxon>BOP clade</taxon>
        <taxon>Pooideae</taxon>
        <taxon>Triticodae</taxon>
        <taxon>Triticeae</taxon>
        <taxon>Triticinae</taxon>
        <taxon>Triticum</taxon>
    </lineage>
</organism>
<sequence length="185" mass="18972">MFAAQSRSKTNICRTALTNAQKGSQSATGFFGHMRSLSDELAMAGKPLLEEELISFIVAGLDMDYQPLISALDVRTEPLSVDDLFGMVANFDQRMELFQGTCARAFKSSANSASRGRGGAPKGDYRNSPKGGNGGGNSNYNNGGGGYRGNSSGGGGGYNQGGGGGYRGSGGGYNGGGGGGYYNNN</sequence>
<evidence type="ECO:0000256" key="1">
    <source>
        <dbReference type="SAM" id="MobiDB-lite"/>
    </source>
</evidence>
<evidence type="ECO:0000313" key="3">
    <source>
        <dbReference type="Proteomes" id="UP000015106"/>
    </source>
</evidence>
<reference evidence="2" key="3">
    <citation type="submission" date="2022-06" db="UniProtKB">
        <authorList>
            <consortium name="EnsemblPlants"/>
        </authorList>
    </citation>
    <scope>IDENTIFICATION</scope>
</reference>